<evidence type="ECO:0000313" key="2">
    <source>
        <dbReference type="Proteomes" id="UP000003781"/>
    </source>
</evidence>
<accession>A3IIP4</accession>
<comment type="caution">
    <text evidence="1">The sequence shown here is derived from an EMBL/GenBank/DDBJ whole genome shotgun (WGS) entry which is preliminary data.</text>
</comment>
<dbReference type="EMBL" id="AAXW01000002">
    <property type="protein sequence ID" value="EAZ93676.1"/>
    <property type="molecule type" value="Genomic_DNA"/>
</dbReference>
<evidence type="ECO:0000313" key="1">
    <source>
        <dbReference type="EMBL" id="EAZ93676.1"/>
    </source>
</evidence>
<sequence>MSSPTTLFTASTLMDYSPSVNSGMPYPI</sequence>
<protein>
    <submittedName>
        <fullName evidence="1">Uncharacterized protein</fullName>
    </submittedName>
</protein>
<keyword evidence="2" id="KW-1185">Reference proteome</keyword>
<organism evidence="1 2">
    <name type="scientific">Crocosphaera chwakensis CCY0110</name>
    <dbReference type="NCBI Taxonomy" id="391612"/>
    <lineage>
        <taxon>Bacteria</taxon>
        <taxon>Bacillati</taxon>
        <taxon>Cyanobacteriota</taxon>
        <taxon>Cyanophyceae</taxon>
        <taxon>Oscillatoriophycideae</taxon>
        <taxon>Chroococcales</taxon>
        <taxon>Aphanothecaceae</taxon>
        <taxon>Crocosphaera</taxon>
        <taxon>Crocosphaera chwakensis</taxon>
    </lineage>
</organism>
<name>A3IIP4_9CHRO</name>
<dbReference type="AlphaFoldDB" id="A3IIP4"/>
<dbReference type="Proteomes" id="UP000003781">
    <property type="component" value="Unassembled WGS sequence"/>
</dbReference>
<proteinExistence type="predicted"/>
<reference evidence="1 2" key="1">
    <citation type="submission" date="2007-03" db="EMBL/GenBank/DDBJ databases">
        <authorList>
            <person name="Stal L."/>
            <person name="Ferriera S."/>
            <person name="Johnson J."/>
            <person name="Kravitz S."/>
            <person name="Beeson K."/>
            <person name="Sutton G."/>
            <person name="Rogers Y.-H."/>
            <person name="Friedman R."/>
            <person name="Frazier M."/>
            <person name="Venter J.C."/>
        </authorList>
    </citation>
    <scope>NUCLEOTIDE SEQUENCE [LARGE SCALE GENOMIC DNA]</scope>
    <source>
        <strain evidence="1 2">CCY0110</strain>
    </source>
</reference>
<gene>
    <name evidence="1" type="ORF">CY0110_17812</name>
</gene>